<evidence type="ECO:0000313" key="2">
    <source>
        <dbReference type="EMBL" id="MFC7082028.1"/>
    </source>
</evidence>
<keyword evidence="1" id="KW-0472">Membrane</keyword>
<evidence type="ECO:0008006" key="4">
    <source>
        <dbReference type="Google" id="ProtNLM"/>
    </source>
</evidence>
<dbReference type="AlphaFoldDB" id="A0ABD5WS77"/>
<keyword evidence="1" id="KW-0812">Transmembrane</keyword>
<accession>A0ABD5WS77</accession>
<evidence type="ECO:0000256" key="1">
    <source>
        <dbReference type="SAM" id="Phobius"/>
    </source>
</evidence>
<comment type="caution">
    <text evidence="2">The sequence shown here is derived from an EMBL/GenBank/DDBJ whole genome shotgun (WGS) entry which is preliminary data.</text>
</comment>
<evidence type="ECO:0000313" key="3">
    <source>
        <dbReference type="Proteomes" id="UP001596407"/>
    </source>
</evidence>
<reference evidence="2 3" key="1">
    <citation type="journal article" date="2019" name="Int. J. Syst. Evol. Microbiol.">
        <title>The Global Catalogue of Microorganisms (GCM) 10K type strain sequencing project: providing services to taxonomists for standard genome sequencing and annotation.</title>
        <authorList>
            <consortium name="The Broad Institute Genomics Platform"/>
            <consortium name="The Broad Institute Genome Sequencing Center for Infectious Disease"/>
            <person name="Wu L."/>
            <person name="Ma J."/>
        </authorList>
    </citation>
    <scope>NUCLEOTIDE SEQUENCE [LARGE SCALE GENOMIC DNA]</scope>
    <source>
        <strain evidence="2 3">DT72</strain>
    </source>
</reference>
<proteinExistence type="predicted"/>
<dbReference type="RefSeq" id="WP_382210231.1">
    <property type="nucleotide sequence ID" value="NZ_JBHSZH010000005.1"/>
</dbReference>
<feature type="transmembrane region" description="Helical" evidence="1">
    <location>
        <begin position="59"/>
        <end position="77"/>
    </location>
</feature>
<organism evidence="2 3">
    <name type="scientific">Halorussus caseinilyticus</name>
    <dbReference type="NCBI Taxonomy" id="3034025"/>
    <lineage>
        <taxon>Archaea</taxon>
        <taxon>Methanobacteriati</taxon>
        <taxon>Methanobacteriota</taxon>
        <taxon>Stenosarchaea group</taxon>
        <taxon>Halobacteria</taxon>
        <taxon>Halobacteriales</taxon>
        <taxon>Haladaptataceae</taxon>
        <taxon>Halorussus</taxon>
    </lineage>
</organism>
<keyword evidence="1" id="KW-1133">Transmembrane helix</keyword>
<sequence length="110" mass="11715">MAETETAVRRDRRERSRWVDAAIAGLAGGLVFGLYLQFVVGVLPPRATADGVGSLALDWAVHLFHSLVFAVVYAELVGWPRLARYADRAGTGAIVGAGYGVVLWGSLLSS</sequence>
<keyword evidence="3" id="KW-1185">Reference proteome</keyword>
<dbReference type="Proteomes" id="UP001596407">
    <property type="component" value="Unassembled WGS sequence"/>
</dbReference>
<feature type="transmembrane region" description="Helical" evidence="1">
    <location>
        <begin position="89"/>
        <end position="107"/>
    </location>
</feature>
<dbReference type="EMBL" id="JBHSZH010000005">
    <property type="protein sequence ID" value="MFC7082028.1"/>
    <property type="molecule type" value="Genomic_DNA"/>
</dbReference>
<name>A0ABD5WS77_9EURY</name>
<feature type="transmembrane region" description="Helical" evidence="1">
    <location>
        <begin position="18"/>
        <end position="39"/>
    </location>
</feature>
<gene>
    <name evidence="2" type="ORF">ACFQJ6_19980</name>
</gene>
<protein>
    <recommendedName>
        <fullName evidence="4">Histidine kinase</fullName>
    </recommendedName>
</protein>